<dbReference type="EMBL" id="LWMV01000211">
    <property type="protein sequence ID" value="KZX10564.1"/>
    <property type="molecule type" value="Genomic_DNA"/>
</dbReference>
<feature type="transmembrane region" description="Helical" evidence="1">
    <location>
        <begin position="31"/>
        <end position="51"/>
    </location>
</feature>
<reference evidence="2 3" key="1">
    <citation type="submission" date="2016-04" db="EMBL/GenBank/DDBJ databases">
        <title>Genome sequence of Methanobrevibacter curvatus DSM 11111.</title>
        <authorList>
            <person name="Poehlein A."/>
            <person name="Seedorf H."/>
            <person name="Daniel R."/>
        </authorList>
    </citation>
    <scope>NUCLEOTIDE SEQUENCE [LARGE SCALE GENOMIC DNA]</scope>
    <source>
        <strain evidence="2 3">DSM 11111</strain>
    </source>
</reference>
<keyword evidence="3" id="KW-1185">Reference proteome</keyword>
<comment type="caution">
    <text evidence="2">The sequence shown here is derived from an EMBL/GenBank/DDBJ whole genome shotgun (WGS) entry which is preliminary data.</text>
</comment>
<dbReference type="Pfam" id="PF14333">
    <property type="entry name" value="DUF4389"/>
    <property type="match status" value="2"/>
</dbReference>
<proteinExistence type="predicted"/>
<sequence>MEEYLIYEEQASRAELIVRIFYSIGIEIVQGLYGILAGVVYFIQWILILILGERSEILTNVLIGYTEYCVQTIAYRSLVTDKRPGLLPKELKVYLNLEEYLIFEKEASRVELIVRIFYSIPISIVLYLYAILYSICFDIQWIAVLITGKRFKELDGVLKGFAKYWIQVIAYLMLVTDERPEITPKDLDVSLEIFE</sequence>
<dbReference type="InterPro" id="IPR025498">
    <property type="entry name" value="DUF4389"/>
</dbReference>
<dbReference type="AlphaFoldDB" id="A0A165ZDB2"/>
<dbReference type="Proteomes" id="UP000077245">
    <property type="component" value="Unassembled WGS sequence"/>
</dbReference>
<dbReference type="RefSeq" id="WP_067092522.1">
    <property type="nucleotide sequence ID" value="NZ_LWMV01000211.1"/>
</dbReference>
<gene>
    <name evidence="2" type="ORF">MBCUR_17480</name>
</gene>
<dbReference type="OrthoDB" id="121761at2157"/>
<dbReference type="PATRIC" id="fig|49547.3.peg.1854"/>
<dbReference type="STRING" id="49547.MBCUR_17480"/>
<evidence type="ECO:0000256" key="1">
    <source>
        <dbReference type="SAM" id="Phobius"/>
    </source>
</evidence>
<evidence type="ECO:0000313" key="3">
    <source>
        <dbReference type="Proteomes" id="UP000077245"/>
    </source>
</evidence>
<keyword evidence="1" id="KW-0812">Transmembrane</keyword>
<keyword evidence="1" id="KW-0472">Membrane</keyword>
<evidence type="ECO:0000313" key="2">
    <source>
        <dbReference type="EMBL" id="KZX10564.1"/>
    </source>
</evidence>
<accession>A0A165ZDB2</accession>
<name>A0A165ZDB2_9EURY</name>
<keyword evidence="1" id="KW-1133">Transmembrane helix</keyword>
<protein>
    <submittedName>
        <fullName evidence="2">Uncharacterized protein</fullName>
    </submittedName>
</protein>
<organism evidence="2 3">
    <name type="scientific">Methanobrevibacter curvatus</name>
    <dbReference type="NCBI Taxonomy" id="49547"/>
    <lineage>
        <taxon>Archaea</taxon>
        <taxon>Methanobacteriati</taxon>
        <taxon>Methanobacteriota</taxon>
        <taxon>Methanomada group</taxon>
        <taxon>Methanobacteria</taxon>
        <taxon>Methanobacteriales</taxon>
        <taxon>Methanobacteriaceae</taxon>
        <taxon>Methanobrevibacter</taxon>
    </lineage>
</organism>